<comment type="caution">
    <text evidence="2">The sequence shown here is derived from an EMBL/GenBank/DDBJ whole genome shotgun (WGS) entry which is preliminary data.</text>
</comment>
<gene>
    <name evidence="2" type="ORF">S12H4_59337</name>
</gene>
<protein>
    <submittedName>
        <fullName evidence="2">Uncharacterized protein</fullName>
    </submittedName>
</protein>
<name>X1V3Z8_9ZZZZ</name>
<evidence type="ECO:0000256" key="1">
    <source>
        <dbReference type="SAM" id="MobiDB-lite"/>
    </source>
</evidence>
<sequence>SVGKKPAEKIATAPKPKAKAPPKKLESSAPSETKSPDEVTEDDIPDLNAVCKACFLFWGMQPPDIWREMGYKSMMDVTESAWECWLKIKAIKTE</sequence>
<feature type="region of interest" description="Disordered" evidence="1">
    <location>
        <begin position="1"/>
        <end position="42"/>
    </location>
</feature>
<organism evidence="2">
    <name type="scientific">marine sediment metagenome</name>
    <dbReference type="NCBI Taxonomy" id="412755"/>
    <lineage>
        <taxon>unclassified sequences</taxon>
        <taxon>metagenomes</taxon>
        <taxon>ecological metagenomes</taxon>
    </lineage>
</organism>
<reference evidence="2" key="1">
    <citation type="journal article" date="2014" name="Front. Microbiol.">
        <title>High frequency of phylogenetically diverse reductive dehalogenase-homologous genes in deep subseafloor sedimentary metagenomes.</title>
        <authorList>
            <person name="Kawai M."/>
            <person name="Futagami T."/>
            <person name="Toyoda A."/>
            <person name="Takaki Y."/>
            <person name="Nishi S."/>
            <person name="Hori S."/>
            <person name="Arai W."/>
            <person name="Tsubouchi T."/>
            <person name="Morono Y."/>
            <person name="Uchiyama I."/>
            <person name="Ito T."/>
            <person name="Fujiyama A."/>
            <person name="Inagaki F."/>
            <person name="Takami H."/>
        </authorList>
    </citation>
    <scope>NUCLEOTIDE SEQUENCE</scope>
    <source>
        <strain evidence="2">Expedition CK06-06</strain>
    </source>
</reference>
<accession>X1V3Z8</accession>
<proteinExistence type="predicted"/>
<feature type="non-terminal residue" evidence="2">
    <location>
        <position position="1"/>
    </location>
</feature>
<dbReference type="EMBL" id="BARW01038746">
    <property type="protein sequence ID" value="GAJ24434.1"/>
    <property type="molecule type" value="Genomic_DNA"/>
</dbReference>
<dbReference type="AlphaFoldDB" id="X1V3Z8"/>
<evidence type="ECO:0000313" key="2">
    <source>
        <dbReference type="EMBL" id="GAJ24434.1"/>
    </source>
</evidence>